<feature type="region of interest" description="Disordered" evidence="6">
    <location>
        <begin position="305"/>
        <end position="333"/>
    </location>
</feature>
<dbReference type="Gene3D" id="3.50.50.60">
    <property type="entry name" value="FAD/NAD(P)-binding domain"/>
    <property type="match status" value="2"/>
</dbReference>
<accession>A0ABR0IYJ7</accession>
<organism evidence="7 8">
    <name type="scientific">Exophiala sideris</name>
    <dbReference type="NCBI Taxonomy" id="1016849"/>
    <lineage>
        <taxon>Eukaryota</taxon>
        <taxon>Fungi</taxon>
        <taxon>Dikarya</taxon>
        <taxon>Ascomycota</taxon>
        <taxon>Pezizomycotina</taxon>
        <taxon>Eurotiomycetes</taxon>
        <taxon>Chaetothyriomycetidae</taxon>
        <taxon>Chaetothyriales</taxon>
        <taxon>Herpotrichiellaceae</taxon>
        <taxon>Exophiala</taxon>
    </lineage>
</organism>
<dbReference type="PANTHER" id="PTHR42877">
    <property type="entry name" value="L-ORNITHINE N(5)-MONOOXYGENASE-RELATED"/>
    <property type="match status" value="1"/>
</dbReference>
<evidence type="ECO:0000256" key="1">
    <source>
        <dbReference type="ARBA" id="ARBA00001974"/>
    </source>
</evidence>
<keyword evidence="5" id="KW-0560">Oxidoreductase</keyword>
<evidence type="ECO:0000313" key="8">
    <source>
        <dbReference type="Proteomes" id="UP001345691"/>
    </source>
</evidence>
<comment type="cofactor">
    <cofactor evidence="1">
        <name>FAD</name>
        <dbReference type="ChEBI" id="CHEBI:57692"/>
    </cofactor>
</comment>
<dbReference type="SUPFAM" id="SSF51905">
    <property type="entry name" value="FAD/NAD(P)-binding domain"/>
    <property type="match status" value="3"/>
</dbReference>
<dbReference type="EMBL" id="JAVRRF010000033">
    <property type="protein sequence ID" value="KAK5051690.1"/>
    <property type="molecule type" value="Genomic_DNA"/>
</dbReference>
<dbReference type="PANTHER" id="PTHR42877:SF2">
    <property type="entry name" value="FAD_NAD(P)-BINDING DOMAIN-CONTAINING PROTEIN"/>
    <property type="match status" value="1"/>
</dbReference>
<proteinExistence type="inferred from homology"/>
<gene>
    <name evidence="7" type="ORF">LTR69_010190</name>
</gene>
<evidence type="ECO:0000256" key="5">
    <source>
        <dbReference type="ARBA" id="ARBA00023002"/>
    </source>
</evidence>
<evidence type="ECO:0000256" key="2">
    <source>
        <dbReference type="ARBA" id="ARBA00010139"/>
    </source>
</evidence>
<sequence>MALIEELLVPRVAGGSDGEVPAIQKVLDHSSPTDLLRSMLHYKNAKIPAKVNGHYSSLSKNDPYYAPIGNQLAFTPRKIRVVTVGAGFSGLLMAHKFQHRFPEMDAIVDHTIFEKRAEVGGTWVANTYPGVQCDVPSHIYAFPFDPNPEWTRFYSSGAEIKQYIVRTTEKWNLDRDIHFNTKVVRSSWDEERGQWKVTVNDGGRSWDEWADVLINGQGVLEQVYPLSITYQWPDIKGLQDFKGQRVHSANWDHDYDYSNKRIAVIGNGSSGVQIVPQMAKLPGTTVTNLVRGPSWIFYRVPPSQHLGRSGKSGNNPNYTEEERKGFREEPEKMKEHRKAMIARTNKAFRMFIKDSNENKEAMKIAEQQMRERLNHEPRLCDILIPKWSLGCRRITPGEGYLEAFSLPNCDITNSGIKHIDENAIHTADGKVHEIDVLVCATGFDVSFRPSYPTVGRNGIDLREAWTQKPESYFSVGAKDMPNYFTVLGPNALAGHGSLLEGMNWNGDYFVKWIRKMAEEGIKSFVPNTAVVDQHVRYSDEIHKSLVWTSPCKSWYKQGTTDGRVAALFAGSGMLYRRIITGDLRVEDFDIEYRSANRFEFMGNGFTEFEFNPNSDLAWYIEK</sequence>
<evidence type="ECO:0000256" key="6">
    <source>
        <dbReference type="SAM" id="MobiDB-lite"/>
    </source>
</evidence>
<evidence type="ECO:0000313" key="7">
    <source>
        <dbReference type="EMBL" id="KAK5051690.1"/>
    </source>
</evidence>
<name>A0ABR0IYJ7_9EURO</name>
<comment type="caution">
    <text evidence="7">The sequence shown here is derived from an EMBL/GenBank/DDBJ whole genome shotgun (WGS) entry which is preliminary data.</text>
</comment>
<dbReference type="InterPro" id="IPR051209">
    <property type="entry name" value="FAD-bind_Monooxygenase_sf"/>
</dbReference>
<dbReference type="Pfam" id="PF00743">
    <property type="entry name" value="FMO-like"/>
    <property type="match status" value="1"/>
</dbReference>
<evidence type="ECO:0008006" key="9">
    <source>
        <dbReference type="Google" id="ProtNLM"/>
    </source>
</evidence>
<protein>
    <recommendedName>
        <fullName evidence="9">FAD/NAD(P)-binding domain-containing protein</fullName>
    </recommendedName>
</protein>
<feature type="compositionally biased region" description="Basic and acidic residues" evidence="6">
    <location>
        <begin position="320"/>
        <end position="333"/>
    </location>
</feature>
<keyword evidence="4" id="KW-0274">FAD</keyword>
<evidence type="ECO:0000256" key="3">
    <source>
        <dbReference type="ARBA" id="ARBA00022630"/>
    </source>
</evidence>
<comment type="similarity">
    <text evidence="2">Belongs to the FAD-binding monooxygenase family.</text>
</comment>
<reference evidence="7 8" key="1">
    <citation type="submission" date="2023-08" db="EMBL/GenBank/DDBJ databases">
        <title>Black Yeasts Isolated from many extreme environments.</title>
        <authorList>
            <person name="Coleine C."/>
            <person name="Stajich J.E."/>
            <person name="Selbmann L."/>
        </authorList>
    </citation>
    <scope>NUCLEOTIDE SEQUENCE [LARGE SCALE GENOMIC DNA]</scope>
    <source>
        <strain evidence="7 8">CCFEE 6328</strain>
    </source>
</reference>
<keyword evidence="8" id="KW-1185">Reference proteome</keyword>
<keyword evidence="3" id="KW-0285">Flavoprotein</keyword>
<evidence type="ECO:0000256" key="4">
    <source>
        <dbReference type="ARBA" id="ARBA00022827"/>
    </source>
</evidence>
<dbReference type="Proteomes" id="UP001345691">
    <property type="component" value="Unassembled WGS sequence"/>
</dbReference>
<dbReference type="InterPro" id="IPR036188">
    <property type="entry name" value="FAD/NAD-bd_sf"/>
</dbReference>
<dbReference type="InterPro" id="IPR020946">
    <property type="entry name" value="Flavin_mOase-like"/>
</dbReference>